<gene>
    <name evidence="2" type="ORF">CUJ83_08640</name>
</gene>
<keyword evidence="3" id="KW-1185">Reference proteome</keyword>
<proteinExistence type="predicted"/>
<evidence type="ECO:0000313" key="2">
    <source>
        <dbReference type="EMBL" id="MCD1295063.1"/>
    </source>
</evidence>
<accession>A0AAP2W674</accession>
<dbReference type="RefSeq" id="WP_230741906.1">
    <property type="nucleotide sequence ID" value="NZ_PGCK01000006.1"/>
</dbReference>
<evidence type="ECO:0000313" key="3">
    <source>
        <dbReference type="Proteomes" id="UP001320159"/>
    </source>
</evidence>
<organism evidence="2 3">
    <name type="scientific">Methanooceanicella nereidis</name>
    <dbReference type="NCBI Taxonomy" id="2052831"/>
    <lineage>
        <taxon>Archaea</taxon>
        <taxon>Methanobacteriati</taxon>
        <taxon>Methanobacteriota</taxon>
        <taxon>Stenosarchaea group</taxon>
        <taxon>Methanomicrobia</taxon>
        <taxon>Methanocellales</taxon>
        <taxon>Methanocellaceae</taxon>
        <taxon>Methanooceanicella</taxon>
    </lineage>
</organism>
<dbReference type="EMBL" id="PGCK01000006">
    <property type="protein sequence ID" value="MCD1295063.1"/>
    <property type="molecule type" value="Genomic_DNA"/>
</dbReference>
<keyword evidence="1" id="KW-0472">Membrane</keyword>
<reference evidence="2 3" key="1">
    <citation type="submission" date="2017-11" db="EMBL/GenBank/DDBJ databases">
        <title>Isolation and Characterization of Family Methanocellaceae Species from Potential Methane Hydrate Area Offshore Southwestern Taiwan.</title>
        <authorList>
            <person name="Zhang W.-L."/>
            <person name="Chen W.-C."/>
            <person name="Lai M.-C."/>
            <person name="Chen S.-C."/>
        </authorList>
    </citation>
    <scope>NUCLEOTIDE SEQUENCE [LARGE SCALE GENOMIC DNA]</scope>
    <source>
        <strain evidence="2 3">CWC-04</strain>
    </source>
</reference>
<keyword evidence="1" id="KW-1133">Transmembrane helix</keyword>
<feature type="transmembrane region" description="Helical" evidence="1">
    <location>
        <begin position="21"/>
        <end position="45"/>
    </location>
</feature>
<dbReference type="Proteomes" id="UP001320159">
    <property type="component" value="Unassembled WGS sequence"/>
</dbReference>
<evidence type="ECO:0000256" key="1">
    <source>
        <dbReference type="SAM" id="Phobius"/>
    </source>
</evidence>
<protein>
    <submittedName>
        <fullName evidence="2">Uncharacterized protein</fullName>
    </submittedName>
</protein>
<keyword evidence="1" id="KW-0812">Transmembrane</keyword>
<sequence>MDRRSTESLQGKGGSADKGSLIKNGLVVILVIVVLVMCAGVYVLYDETGKKNADLKQKQDDYDALNAAYLDIESKYTSLTASYSELNESHIKITNDYEDLLSEYGTLQNKTSVVDNKVNAFLENGVLITYTYSISASSTNNSSVKTLTVTAFNIGKETAGSVEVLCKVDDSGAMDTHRRTFQNVGSMDKVTAQWMFDNSVKILEVWAGPEVVF</sequence>
<dbReference type="AlphaFoldDB" id="A0AAP2W674"/>
<name>A0AAP2W674_9EURY</name>
<comment type="caution">
    <text evidence="2">The sequence shown here is derived from an EMBL/GenBank/DDBJ whole genome shotgun (WGS) entry which is preliminary data.</text>
</comment>